<dbReference type="Proteomes" id="UP000475862">
    <property type="component" value="Unassembled WGS sequence"/>
</dbReference>
<gene>
    <name evidence="1" type="ORF">AGLY_006476</name>
</gene>
<protein>
    <submittedName>
        <fullName evidence="1">Uncharacterized protein</fullName>
    </submittedName>
</protein>
<reference evidence="1 2" key="1">
    <citation type="submission" date="2019-08" db="EMBL/GenBank/DDBJ databases">
        <title>The genome of the soybean aphid Biotype 1, its phylome, world population structure and adaptation to the North American continent.</title>
        <authorList>
            <person name="Giordano R."/>
            <person name="Donthu R.K."/>
            <person name="Hernandez A.G."/>
            <person name="Wright C.L."/>
            <person name="Zimin A.V."/>
        </authorList>
    </citation>
    <scope>NUCLEOTIDE SEQUENCE [LARGE SCALE GENOMIC DNA]</scope>
    <source>
        <tissue evidence="1">Whole aphids</tissue>
    </source>
</reference>
<keyword evidence="2" id="KW-1185">Reference proteome</keyword>
<evidence type="ECO:0000313" key="1">
    <source>
        <dbReference type="EMBL" id="KAE9537453.1"/>
    </source>
</evidence>
<organism evidence="1 2">
    <name type="scientific">Aphis glycines</name>
    <name type="common">Soybean aphid</name>
    <dbReference type="NCBI Taxonomy" id="307491"/>
    <lineage>
        <taxon>Eukaryota</taxon>
        <taxon>Metazoa</taxon>
        <taxon>Ecdysozoa</taxon>
        <taxon>Arthropoda</taxon>
        <taxon>Hexapoda</taxon>
        <taxon>Insecta</taxon>
        <taxon>Pterygota</taxon>
        <taxon>Neoptera</taxon>
        <taxon>Paraneoptera</taxon>
        <taxon>Hemiptera</taxon>
        <taxon>Sternorrhyncha</taxon>
        <taxon>Aphidomorpha</taxon>
        <taxon>Aphidoidea</taxon>
        <taxon>Aphididae</taxon>
        <taxon>Aphidini</taxon>
        <taxon>Aphis</taxon>
        <taxon>Aphis</taxon>
    </lineage>
</organism>
<proteinExistence type="predicted"/>
<sequence>MLMSVVSFKFLRNLSKTRKFAILKIWYKVLHKFFFKYLVDKIFWPNQNTCKLYTKFLIYYSYTFEVQILTKIRQNHEYLQIILLTNHLRSELFFRNISSNKFNDKTHITLIFLFSGTNKRIEKAIYNILYIWDLNFQYTSISLFATHLLGTAIYHVTILQLYGTTINSIYTKDKRQPRHLPHLLTKITPNKKDFTIQRLIDLIIMKTTRNNSNYKLYLNQIHQNRDTQNKNLELKITAKIISDIAK</sequence>
<dbReference type="AlphaFoldDB" id="A0A6G0TRC7"/>
<comment type="caution">
    <text evidence="1">The sequence shown here is derived from an EMBL/GenBank/DDBJ whole genome shotgun (WGS) entry which is preliminary data.</text>
</comment>
<evidence type="ECO:0000313" key="2">
    <source>
        <dbReference type="Proteomes" id="UP000475862"/>
    </source>
</evidence>
<dbReference type="EMBL" id="VYZN01000018">
    <property type="protein sequence ID" value="KAE9537453.1"/>
    <property type="molecule type" value="Genomic_DNA"/>
</dbReference>
<name>A0A6G0TRC7_APHGL</name>
<accession>A0A6G0TRC7</accession>